<protein>
    <submittedName>
        <fullName evidence="1">Uncharacterized protein</fullName>
    </submittedName>
</protein>
<dbReference type="RefSeq" id="WP_130161498.1">
    <property type="nucleotide sequence ID" value="NZ_SGIM01000003.1"/>
</dbReference>
<accession>A0A4Q6XLA9</accession>
<dbReference type="EMBL" id="SGIM01000003">
    <property type="protein sequence ID" value="RZF54627.1"/>
    <property type="molecule type" value="Genomic_DNA"/>
</dbReference>
<proteinExistence type="predicted"/>
<sequence>MSQIDLSNIKEVIEEDNISSVNFRLDKGWQLLAVSPGTYDDGDSKKAYFLYTLGHTEKQPLPKTVFNFGSES</sequence>
<organism evidence="1 2">
    <name type="scientific">Acinetobacter halotolerans</name>
    <dbReference type="NCBI Taxonomy" id="1752076"/>
    <lineage>
        <taxon>Bacteria</taxon>
        <taxon>Pseudomonadati</taxon>
        <taxon>Pseudomonadota</taxon>
        <taxon>Gammaproteobacteria</taxon>
        <taxon>Moraxellales</taxon>
        <taxon>Moraxellaceae</taxon>
        <taxon>Acinetobacter</taxon>
    </lineage>
</organism>
<gene>
    <name evidence="1" type="ORF">EXE30_05225</name>
</gene>
<evidence type="ECO:0000313" key="2">
    <source>
        <dbReference type="Proteomes" id="UP000292110"/>
    </source>
</evidence>
<dbReference type="Proteomes" id="UP000292110">
    <property type="component" value="Unassembled WGS sequence"/>
</dbReference>
<dbReference type="AlphaFoldDB" id="A0A4Q6XLA9"/>
<keyword evidence="2" id="KW-1185">Reference proteome</keyword>
<evidence type="ECO:0000313" key="1">
    <source>
        <dbReference type="EMBL" id="RZF54627.1"/>
    </source>
</evidence>
<comment type="caution">
    <text evidence="1">The sequence shown here is derived from an EMBL/GenBank/DDBJ whole genome shotgun (WGS) entry which is preliminary data.</text>
</comment>
<reference evidence="1 2" key="1">
    <citation type="submission" date="2019-02" db="EMBL/GenBank/DDBJ databases">
        <title>The draft genome of Acinetobacter halotolerans strain JCM 31009.</title>
        <authorList>
            <person name="Qin J."/>
            <person name="Feng Y."/>
            <person name="Nemec A."/>
            <person name="Zong Z."/>
        </authorList>
    </citation>
    <scope>NUCLEOTIDE SEQUENCE [LARGE SCALE GENOMIC DNA]</scope>
    <source>
        <strain evidence="1 2">JCM 31009</strain>
    </source>
</reference>
<name>A0A4Q6XLA9_9GAMM</name>